<dbReference type="OrthoDB" id="9806939at2"/>
<comment type="similarity">
    <text evidence="1">Belongs to the membrane fusion protein (MFP) (TC 8.A.1) family.</text>
</comment>
<evidence type="ECO:0000256" key="1">
    <source>
        <dbReference type="ARBA" id="ARBA00009477"/>
    </source>
</evidence>
<evidence type="ECO:0000259" key="2">
    <source>
        <dbReference type="Pfam" id="PF25954"/>
    </source>
</evidence>
<dbReference type="PANTHER" id="PTHR30469:SF11">
    <property type="entry name" value="BLL4320 PROTEIN"/>
    <property type="match status" value="1"/>
</dbReference>
<dbReference type="InterPro" id="IPR058647">
    <property type="entry name" value="BSH_CzcB-like"/>
</dbReference>
<keyword evidence="5" id="KW-1185">Reference proteome</keyword>
<dbReference type="RefSeq" id="WP_111420330.1">
    <property type="nucleotide sequence ID" value="NZ_NPEX01000125.1"/>
</dbReference>
<dbReference type="EMBL" id="NPEX01000125">
    <property type="protein sequence ID" value="RAI42817.1"/>
    <property type="molecule type" value="Genomic_DNA"/>
</dbReference>
<name>A0A327KXF7_9BRAD</name>
<dbReference type="InterPro" id="IPR058792">
    <property type="entry name" value="Beta-barrel_RND_2"/>
</dbReference>
<feature type="domain" description="CzcB-like barrel-sandwich hybrid" evidence="3">
    <location>
        <begin position="73"/>
        <end position="195"/>
    </location>
</feature>
<dbReference type="Proteomes" id="UP000249130">
    <property type="component" value="Unassembled WGS sequence"/>
</dbReference>
<accession>A0A327KXF7</accession>
<evidence type="ECO:0000313" key="5">
    <source>
        <dbReference type="Proteomes" id="UP000249130"/>
    </source>
</evidence>
<dbReference type="GO" id="GO:1990281">
    <property type="term" value="C:efflux pump complex"/>
    <property type="evidence" value="ECO:0007669"/>
    <property type="project" value="TreeGrafter"/>
</dbReference>
<dbReference type="Gene3D" id="1.10.287.470">
    <property type="entry name" value="Helix hairpin bin"/>
    <property type="match status" value="1"/>
</dbReference>
<dbReference type="GO" id="GO:0015562">
    <property type="term" value="F:efflux transmembrane transporter activity"/>
    <property type="evidence" value="ECO:0007669"/>
    <property type="project" value="TreeGrafter"/>
</dbReference>
<dbReference type="AlphaFoldDB" id="A0A327KXF7"/>
<evidence type="ECO:0000313" key="4">
    <source>
        <dbReference type="EMBL" id="RAI42817.1"/>
    </source>
</evidence>
<proteinExistence type="inferred from homology"/>
<comment type="caution">
    <text evidence="4">The sequence shown here is derived from an EMBL/GenBank/DDBJ whole genome shotgun (WGS) entry which is preliminary data.</text>
</comment>
<dbReference type="NCBIfam" id="TIGR01730">
    <property type="entry name" value="RND_mfp"/>
    <property type="match status" value="1"/>
</dbReference>
<dbReference type="PANTHER" id="PTHR30469">
    <property type="entry name" value="MULTIDRUG RESISTANCE PROTEIN MDTA"/>
    <property type="match status" value="1"/>
</dbReference>
<dbReference type="Gene3D" id="2.40.30.170">
    <property type="match status" value="1"/>
</dbReference>
<evidence type="ECO:0000259" key="3">
    <source>
        <dbReference type="Pfam" id="PF25973"/>
    </source>
</evidence>
<dbReference type="SUPFAM" id="SSF111369">
    <property type="entry name" value="HlyD-like secretion proteins"/>
    <property type="match status" value="1"/>
</dbReference>
<dbReference type="Gene3D" id="2.40.420.20">
    <property type="match status" value="1"/>
</dbReference>
<protein>
    <submittedName>
        <fullName evidence="4">Efflux transporter periplasmic adaptor subunit</fullName>
    </submittedName>
</protein>
<feature type="domain" description="CusB-like beta-barrel" evidence="2">
    <location>
        <begin position="204"/>
        <end position="275"/>
    </location>
</feature>
<organism evidence="4 5">
    <name type="scientific">Rhodoplanes roseus</name>
    <dbReference type="NCBI Taxonomy" id="29409"/>
    <lineage>
        <taxon>Bacteria</taxon>
        <taxon>Pseudomonadati</taxon>
        <taxon>Pseudomonadota</taxon>
        <taxon>Alphaproteobacteria</taxon>
        <taxon>Hyphomicrobiales</taxon>
        <taxon>Nitrobacteraceae</taxon>
        <taxon>Rhodoplanes</taxon>
    </lineage>
</organism>
<dbReference type="FunFam" id="2.40.30.170:FF:000010">
    <property type="entry name" value="Efflux RND transporter periplasmic adaptor subunit"/>
    <property type="match status" value="1"/>
</dbReference>
<dbReference type="Pfam" id="PF25954">
    <property type="entry name" value="Beta-barrel_RND_2"/>
    <property type="match status" value="1"/>
</dbReference>
<gene>
    <name evidence="4" type="ORF">CH341_17650</name>
</gene>
<dbReference type="Gene3D" id="2.40.50.100">
    <property type="match status" value="1"/>
</dbReference>
<dbReference type="InterPro" id="IPR006143">
    <property type="entry name" value="RND_pump_MFP"/>
</dbReference>
<dbReference type="Pfam" id="PF25973">
    <property type="entry name" value="BSH_CzcB"/>
    <property type="match status" value="1"/>
</dbReference>
<reference evidence="4 5" key="1">
    <citation type="submission" date="2017-07" db="EMBL/GenBank/DDBJ databases">
        <title>Draft Genome Sequences of Select Purple Nonsulfur Bacteria.</title>
        <authorList>
            <person name="Lasarre B."/>
            <person name="Mckinlay J.B."/>
        </authorList>
    </citation>
    <scope>NUCLEOTIDE SEQUENCE [LARGE SCALE GENOMIC DNA]</scope>
    <source>
        <strain evidence="4 5">DSM 5909</strain>
    </source>
</reference>
<sequence length="373" mass="39054">MTRRLLIAGLLVAALGGGLYGYHAFTSSASRKAPPPRKGAPAQTVAALPAQVESWQPRMTYVADLRASKGADLALQVSGIVTSILFESGDTVAAGAPLLQLNAADQSAKLVSLQATATLYGLTLKRDLEQLKINAVSQATVDTDQANLKNAEALVAQQKALVEQYGLNAPFAGRLGIRAVDLGQYLSAGTTIVTLQSLDPIFADFSVPQQYLGRLRVGEQVSVEVDTYPGEVFRGAVTAINPKVETGSRNVKVRASLPNPTSRLVPGMFAKISIEVGKPETHVTLPQTAIVFNPYGSTVYVLDKSTDGAGLVARQAFVKTGQTRGDLVAVLSGVAEGDVVVVAGQLKLRNGTPAVVDNAKIPKAEADPAVSDQ</sequence>